<gene>
    <name evidence="4" type="ORF">C5167_050794</name>
</gene>
<dbReference type="EMBL" id="CM010722">
    <property type="protein sequence ID" value="RZC75310.1"/>
    <property type="molecule type" value="Genomic_DNA"/>
</dbReference>
<sequence>MKSAEEKERFKEDSLKRRRTDSEEGLEASSTTEELKLQVQAYRYKIEELSKKLEEKEGETESLQDLNHTLIVKERKSNDELQEARKELISQLKGTGNSHASIRYKRMGELDSKPFQEVCKKKYSGREERDVKALELCSLWEGHIKDSNWFPFVNVEIGNNNYKEMIDDKDDKLNRLRNDLGDDVFRAVTTALTEMNEYNASGRYIVAELWNFKEERRATLKEGIQRLSKYKRMKK</sequence>
<keyword evidence="5" id="KW-1185">Reference proteome</keyword>
<evidence type="ECO:0000256" key="2">
    <source>
        <dbReference type="SAM" id="MobiDB-lite"/>
    </source>
</evidence>
<accession>A0A4Y7KSH4</accession>
<feature type="region of interest" description="Disordered" evidence="2">
    <location>
        <begin position="1"/>
        <end position="32"/>
    </location>
</feature>
<dbReference type="InterPro" id="IPR005379">
    <property type="entry name" value="FDM1-5/IDN2_XH"/>
</dbReference>
<dbReference type="Gramene" id="RZC75310">
    <property type="protein sequence ID" value="RZC75310"/>
    <property type="gene ID" value="C5167_050794"/>
</dbReference>
<evidence type="ECO:0000313" key="5">
    <source>
        <dbReference type="Proteomes" id="UP000316621"/>
    </source>
</evidence>
<reference evidence="4 5" key="1">
    <citation type="journal article" date="2018" name="Science">
        <title>The opium poppy genome and morphinan production.</title>
        <authorList>
            <person name="Guo L."/>
            <person name="Winzer T."/>
            <person name="Yang X."/>
            <person name="Li Y."/>
            <person name="Ning Z."/>
            <person name="He Z."/>
            <person name="Teodor R."/>
            <person name="Lu Y."/>
            <person name="Bowser T.A."/>
            <person name="Graham I.A."/>
            <person name="Ye K."/>
        </authorList>
    </citation>
    <scope>NUCLEOTIDE SEQUENCE [LARGE SCALE GENOMIC DNA]</scope>
    <source>
        <strain evidence="5">cv. HN1</strain>
        <tissue evidence="4">Leaves</tissue>
    </source>
</reference>
<organism evidence="4 5">
    <name type="scientific">Papaver somniferum</name>
    <name type="common">Opium poppy</name>
    <dbReference type="NCBI Taxonomy" id="3469"/>
    <lineage>
        <taxon>Eukaryota</taxon>
        <taxon>Viridiplantae</taxon>
        <taxon>Streptophyta</taxon>
        <taxon>Embryophyta</taxon>
        <taxon>Tracheophyta</taxon>
        <taxon>Spermatophyta</taxon>
        <taxon>Magnoliopsida</taxon>
        <taxon>Ranunculales</taxon>
        <taxon>Papaveraceae</taxon>
        <taxon>Papaveroideae</taxon>
        <taxon>Papaver</taxon>
    </lineage>
</organism>
<evidence type="ECO:0000259" key="3">
    <source>
        <dbReference type="Pfam" id="PF03469"/>
    </source>
</evidence>
<dbReference type="OMA" id="EWQKMVM"/>
<dbReference type="PANTHER" id="PTHR21596:SF65">
    <property type="entry name" value="PROTEIN INVOLVED IN DE NOVO 2-RELATED"/>
    <property type="match status" value="1"/>
</dbReference>
<dbReference type="PANTHER" id="PTHR21596">
    <property type="entry name" value="RIBONUCLEASE P SUBUNIT P38"/>
    <property type="match status" value="1"/>
</dbReference>
<evidence type="ECO:0000313" key="4">
    <source>
        <dbReference type="EMBL" id="RZC75310.1"/>
    </source>
</evidence>
<dbReference type="AlphaFoldDB" id="A0A4Y7KSH4"/>
<proteinExistence type="predicted"/>
<dbReference type="Proteomes" id="UP000316621">
    <property type="component" value="Chromosome 8"/>
</dbReference>
<feature type="domain" description="Factor of DNA methylation 1-5/IDN2" evidence="3">
    <location>
        <begin position="105"/>
        <end position="232"/>
    </location>
</feature>
<protein>
    <recommendedName>
        <fullName evidence="3">Factor of DNA methylation 1-5/IDN2 domain-containing protein</fullName>
    </recommendedName>
</protein>
<dbReference type="GO" id="GO:0080188">
    <property type="term" value="P:gene silencing by siRNA-directed DNA methylation"/>
    <property type="evidence" value="ECO:0007669"/>
    <property type="project" value="InterPro"/>
</dbReference>
<name>A0A4Y7KSH4_PAPSO</name>
<keyword evidence="1" id="KW-0175">Coiled coil</keyword>
<dbReference type="Pfam" id="PF03469">
    <property type="entry name" value="XH"/>
    <property type="match status" value="1"/>
</dbReference>
<evidence type="ECO:0000256" key="1">
    <source>
        <dbReference type="SAM" id="Coils"/>
    </source>
</evidence>
<feature type="compositionally biased region" description="Basic and acidic residues" evidence="2">
    <location>
        <begin position="1"/>
        <end position="15"/>
    </location>
</feature>
<feature type="coiled-coil region" evidence="1">
    <location>
        <begin position="32"/>
        <end position="91"/>
    </location>
</feature>
<dbReference type="InterPro" id="IPR045177">
    <property type="entry name" value="FDM1-5/IDN2"/>
</dbReference>